<evidence type="ECO:0000313" key="1">
    <source>
        <dbReference type="EMBL" id="CAB4312484.1"/>
    </source>
</evidence>
<dbReference type="OrthoDB" id="1845775at2759"/>
<protein>
    <submittedName>
        <fullName evidence="1">Uncharacterized protein</fullName>
    </submittedName>
</protein>
<organism evidence="1 2">
    <name type="scientific">Prunus armeniaca</name>
    <name type="common">Apricot</name>
    <name type="synonym">Armeniaca vulgaris</name>
    <dbReference type="NCBI Taxonomy" id="36596"/>
    <lineage>
        <taxon>Eukaryota</taxon>
        <taxon>Viridiplantae</taxon>
        <taxon>Streptophyta</taxon>
        <taxon>Embryophyta</taxon>
        <taxon>Tracheophyta</taxon>
        <taxon>Spermatophyta</taxon>
        <taxon>Magnoliopsida</taxon>
        <taxon>eudicotyledons</taxon>
        <taxon>Gunneridae</taxon>
        <taxon>Pentapetalae</taxon>
        <taxon>rosids</taxon>
        <taxon>fabids</taxon>
        <taxon>Rosales</taxon>
        <taxon>Rosaceae</taxon>
        <taxon>Amygdaloideae</taxon>
        <taxon>Amygdaleae</taxon>
        <taxon>Prunus</taxon>
    </lineage>
</organism>
<sequence>MTVLALTDVSGGDGQMDAINPPLRQTLEGTQFLVHAAGGLVVTEAGFDTEKVHEYKMPGGGLEIVAGKPRSNACITEKVTLVEAGCVNSYISNTKVYGAGAYDAVICIHHADDGRAAALLLDIDIDTTTGKEGCSSIRLQKAEFNRGEKISFEIPGLQLLPGVPHTICSAH</sequence>
<evidence type="ECO:0000313" key="2">
    <source>
        <dbReference type="Proteomes" id="UP000507245"/>
    </source>
</evidence>
<dbReference type="Proteomes" id="UP000507245">
    <property type="component" value="Unassembled WGS sequence"/>
</dbReference>
<proteinExistence type="predicted"/>
<dbReference type="EMBL" id="CAEKKB010000006">
    <property type="protein sequence ID" value="CAB4312484.1"/>
    <property type="molecule type" value="Genomic_DNA"/>
</dbReference>
<accession>A0A6J5XND4</accession>
<reference evidence="2" key="1">
    <citation type="journal article" date="2020" name="Genome Biol.">
        <title>Gamete binning: chromosome-level and haplotype-resolved genome assembly enabled by high-throughput single-cell sequencing of gamete genomes.</title>
        <authorList>
            <person name="Campoy J.A."/>
            <person name="Sun H."/>
            <person name="Goel M."/>
            <person name="Jiao W.-B."/>
            <person name="Folz-Donahue K."/>
            <person name="Wang N."/>
            <person name="Rubio M."/>
            <person name="Liu C."/>
            <person name="Kukat C."/>
            <person name="Ruiz D."/>
            <person name="Huettel B."/>
            <person name="Schneeberger K."/>
        </authorList>
    </citation>
    <scope>NUCLEOTIDE SEQUENCE [LARGE SCALE GENOMIC DNA]</scope>
    <source>
        <strain evidence="2">cv. Rojo Pasion</strain>
    </source>
</reference>
<dbReference type="AlphaFoldDB" id="A0A6J5XND4"/>
<name>A0A6J5XND4_PRUAR</name>
<keyword evidence="2" id="KW-1185">Reference proteome</keyword>
<gene>
    <name evidence="1" type="ORF">ORAREDHAP_LOCUS34943</name>
</gene>